<name>A0A8S1YFH9_PAROT</name>
<organism evidence="1 2">
    <name type="scientific">Paramecium octaurelia</name>
    <dbReference type="NCBI Taxonomy" id="43137"/>
    <lineage>
        <taxon>Eukaryota</taxon>
        <taxon>Sar</taxon>
        <taxon>Alveolata</taxon>
        <taxon>Ciliophora</taxon>
        <taxon>Intramacronucleata</taxon>
        <taxon>Oligohymenophorea</taxon>
        <taxon>Peniculida</taxon>
        <taxon>Parameciidae</taxon>
        <taxon>Paramecium</taxon>
    </lineage>
</organism>
<evidence type="ECO:0000313" key="1">
    <source>
        <dbReference type="EMBL" id="CAD8210254.1"/>
    </source>
</evidence>
<protein>
    <submittedName>
        <fullName evidence="1">Uncharacterized protein</fullName>
    </submittedName>
</protein>
<accession>A0A8S1YFH9</accession>
<evidence type="ECO:0000313" key="2">
    <source>
        <dbReference type="Proteomes" id="UP000683925"/>
    </source>
</evidence>
<sequence length="44" mass="5568">MYFLNENKQFILQYQFIQINTFRKGKLKLKKLECNFVRKQRKQI</sequence>
<proteinExistence type="predicted"/>
<gene>
    <name evidence="1" type="ORF">POCTA_138.1.T1500072</name>
</gene>
<keyword evidence="2" id="KW-1185">Reference proteome</keyword>
<dbReference type="EMBL" id="CAJJDP010000152">
    <property type="protein sequence ID" value="CAD8210254.1"/>
    <property type="molecule type" value="Genomic_DNA"/>
</dbReference>
<dbReference type="Proteomes" id="UP000683925">
    <property type="component" value="Unassembled WGS sequence"/>
</dbReference>
<reference evidence="1" key="1">
    <citation type="submission" date="2021-01" db="EMBL/GenBank/DDBJ databases">
        <authorList>
            <consortium name="Genoscope - CEA"/>
            <person name="William W."/>
        </authorList>
    </citation>
    <scope>NUCLEOTIDE SEQUENCE</scope>
</reference>
<comment type="caution">
    <text evidence="1">The sequence shown here is derived from an EMBL/GenBank/DDBJ whole genome shotgun (WGS) entry which is preliminary data.</text>
</comment>
<dbReference type="AlphaFoldDB" id="A0A8S1YFH9"/>